<proteinExistence type="inferred from homology"/>
<keyword evidence="4 9" id="KW-0812">Transmembrane</keyword>
<keyword evidence="13" id="KW-1185">Reference proteome</keyword>
<dbReference type="Pfam" id="PF00005">
    <property type="entry name" value="ABC_tran"/>
    <property type="match status" value="2"/>
</dbReference>
<dbReference type="InterPro" id="IPR011527">
    <property type="entry name" value="ABC1_TM_dom"/>
</dbReference>
<dbReference type="STRING" id="645134.A0A0L0HDM7"/>
<feature type="transmembrane region" description="Helical" evidence="9">
    <location>
        <begin position="124"/>
        <end position="146"/>
    </location>
</feature>
<dbReference type="InterPro" id="IPR027417">
    <property type="entry name" value="P-loop_NTPase"/>
</dbReference>
<dbReference type="GO" id="GO:0090374">
    <property type="term" value="P:oligopeptide export from mitochondrion"/>
    <property type="evidence" value="ECO:0007669"/>
    <property type="project" value="TreeGrafter"/>
</dbReference>
<feature type="transmembrane region" description="Helical" evidence="9">
    <location>
        <begin position="342"/>
        <end position="369"/>
    </location>
</feature>
<dbReference type="FunFam" id="1.20.1560.10:FF:000057">
    <property type="entry name" value="ABC multidrug transporter SitT"/>
    <property type="match status" value="1"/>
</dbReference>
<sequence>MDDSKSASSFPPSANAPIDIKINPVSINGEQEIVRQQQDSLQSLDTSGAGRFGYLRLFKYSTATDYFLILIGTLSGLAAGPPLPILGIVFGELINEFAEIKEGEPLSPEASTNFKNTVNLKLRILLGVTIAFFLFTYICSVCWSMIGERITRKLREEYLKTTLGQDIAYFDTTTPGEVTNRMTADIQTIQNGTSEKVGLYLQSIAYLISAFAVGFAKNARLTAILLCVVPAFTLVVTLCTNFIEKYAIRASDCQSNAGSLAEEMFSNIRVVQAFNSQNRLAGAYTGYLDIGKKWGVKKAVAGAVMLGGIFFVAYCGNALAFWQGAEMIVRDSVEGAGTVYTVIFLVLDSSLVVGEFAPFIQTFSFAAAAGSRLFSAIDRTPAIDSSPNAGTPVTDCLGEMELKSVKFVYPSRPDVTVLDGVSMKIPPGKITAIVGASGSGKSTIVSLLQRFYDPVNGTVLLDHQPLPRLNVHSVRRHMGVVMQTPTLFQASILDNIGHGLINTPFANASAEFKEKMCLEAAKIANVDEFIKGLPQGYQTIVGEGGAGLSGGQKQRIAIARAVVGNPRILLLDEATSALDSRSERLVQQALDRVSKQRTTVVVAHRLATVKNADNIMVMSNGKIVEQGTHNELMRRQGAYYDLVQAQSFSASGLNDDGDLSINKILHTFEASASTDEITVVKEPDETDCKILEVDKEANQPGLGNKIGRIGTSKLMRRVARMSSPETKWIIIGLLASVIIGSASSVEAVLFANLVDSLSLDGDPDHVLSRAKFYSALFLVFGVAQFVAYFVSGAAFGWVSETMVHRVRAKVIRNLLRQDIEFFESAETSPSTITATLDSDGNHFSGLTGVVIGTVCSISTNMIISVVLALVVSWKIAIVILTAVPVMLCAGYLRVKIVEDFYELHQTAYVRSSAIASEAVGAIQTVAALGREADVLRQYRSLLREAYAGCLRTIMKGNFWLAFAYTVSYLLYGLAYWWGSRLVSQGEATSKQLFVVLPALLFSAQTCGQMFSLAPDITKAKLAAVNIFRILDMRPKIDTESDTSNSLYNEVAGAGSVELNDVRFSYPTNPDTEVLKGLSLRVEAGSFCALVGGSGCGKSTVLGLIERFYDPSSGTILVDSKAISTLPIRSHRHRIALVNQEPALYQGSIAFNILLGTDRDDATQDDVIRVCKDVGMHDFIMSLPDGYDTDCGGKGARLSGGQRQRIAIARALIRDPQILLLDEATSALDSENEKLVQDALSKACIGRTTIAIAHRLSTVQHADQIFVLEEGQVAEQGTHAELMTIKGKYWAMVEQQTIDMRGTS</sequence>
<dbReference type="Proteomes" id="UP000053201">
    <property type="component" value="Unassembled WGS sequence"/>
</dbReference>
<accession>A0A0L0HDM7</accession>
<dbReference type="PROSITE" id="PS00211">
    <property type="entry name" value="ABC_TRANSPORTER_1"/>
    <property type="match status" value="2"/>
</dbReference>
<feature type="domain" description="ABC transmembrane type-1" evidence="11">
    <location>
        <begin position="730"/>
        <end position="1018"/>
    </location>
</feature>
<dbReference type="GO" id="GO:0015421">
    <property type="term" value="F:ABC-type oligopeptide transporter activity"/>
    <property type="evidence" value="ECO:0007669"/>
    <property type="project" value="TreeGrafter"/>
</dbReference>
<feature type="transmembrane region" description="Helical" evidence="9">
    <location>
        <begin position="846"/>
        <end position="869"/>
    </location>
</feature>
<feature type="transmembrane region" description="Helical" evidence="9">
    <location>
        <begin position="772"/>
        <end position="798"/>
    </location>
</feature>
<feature type="transmembrane region" description="Helical" evidence="9">
    <location>
        <begin position="299"/>
        <end position="322"/>
    </location>
</feature>
<feature type="transmembrane region" description="Helical" evidence="9">
    <location>
        <begin position="728"/>
        <end position="752"/>
    </location>
</feature>
<dbReference type="CDD" id="cd18577">
    <property type="entry name" value="ABC_6TM_Pgp_ABCB1_D1_like"/>
    <property type="match status" value="1"/>
</dbReference>
<feature type="transmembrane region" description="Helical" evidence="9">
    <location>
        <begin position="875"/>
        <end position="894"/>
    </location>
</feature>
<dbReference type="SUPFAM" id="SSF90123">
    <property type="entry name" value="ABC transporter transmembrane region"/>
    <property type="match status" value="2"/>
</dbReference>
<evidence type="ECO:0000256" key="6">
    <source>
        <dbReference type="ARBA" id="ARBA00022840"/>
    </source>
</evidence>
<dbReference type="FunFam" id="3.40.50.300:FF:000913">
    <property type="entry name" value="ABC multidrug transporter SitT"/>
    <property type="match status" value="1"/>
</dbReference>
<gene>
    <name evidence="12" type="ORF">SPPG_05840</name>
</gene>
<dbReference type="CDD" id="cd18578">
    <property type="entry name" value="ABC_6TM_Pgp_ABCB1_D2_like"/>
    <property type="match status" value="1"/>
</dbReference>
<reference evidence="12 13" key="1">
    <citation type="submission" date="2009-08" db="EMBL/GenBank/DDBJ databases">
        <title>The Genome Sequence of Spizellomyces punctatus strain DAOM BR117.</title>
        <authorList>
            <consortium name="The Broad Institute Genome Sequencing Platform"/>
            <person name="Russ C."/>
            <person name="Cuomo C."/>
            <person name="Shea T."/>
            <person name="Young S.K."/>
            <person name="Zeng Q."/>
            <person name="Koehrsen M."/>
            <person name="Haas B."/>
            <person name="Borodovsky M."/>
            <person name="Guigo R."/>
            <person name="Alvarado L."/>
            <person name="Berlin A."/>
            <person name="Bochicchio J."/>
            <person name="Borenstein D."/>
            <person name="Chapman S."/>
            <person name="Chen Z."/>
            <person name="Engels R."/>
            <person name="Freedman E."/>
            <person name="Gellesch M."/>
            <person name="Goldberg J."/>
            <person name="Griggs A."/>
            <person name="Gujja S."/>
            <person name="Heiman D."/>
            <person name="Hepburn T."/>
            <person name="Howarth C."/>
            <person name="Jen D."/>
            <person name="Larson L."/>
            <person name="Lewis B."/>
            <person name="Mehta T."/>
            <person name="Park D."/>
            <person name="Pearson M."/>
            <person name="Roberts A."/>
            <person name="Saif S."/>
            <person name="Shenoy N."/>
            <person name="Sisk P."/>
            <person name="Stolte C."/>
            <person name="Sykes S."/>
            <person name="Thomson T."/>
            <person name="Walk T."/>
            <person name="White J."/>
            <person name="Yandava C."/>
            <person name="Burger G."/>
            <person name="Gray M.W."/>
            <person name="Holland P.W.H."/>
            <person name="King N."/>
            <person name="Lang F.B.F."/>
            <person name="Roger A.J."/>
            <person name="Ruiz-Trillo I."/>
            <person name="Lander E."/>
            <person name="Nusbaum C."/>
        </authorList>
    </citation>
    <scope>NUCLEOTIDE SEQUENCE [LARGE SCALE GENOMIC DNA]</scope>
    <source>
        <strain evidence="12 13">DAOM BR117</strain>
    </source>
</reference>
<comment type="similarity">
    <text evidence="2">Belongs to the ABC transporter superfamily. ABCB family. Multidrug resistance exporter (TC 3.A.1.201) subfamily.</text>
</comment>
<evidence type="ECO:0000256" key="3">
    <source>
        <dbReference type="ARBA" id="ARBA00022448"/>
    </source>
</evidence>
<dbReference type="SMART" id="SM00382">
    <property type="entry name" value="AAA"/>
    <property type="match status" value="2"/>
</dbReference>
<keyword evidence="5" id="KW-0547">Nucleotide-binding</keyword>
<keyword evidence="6" id="KW-0067">ATP-binding</keyword>
<evidence type="ECO:0000256" key="1">
    <source>
        <dbReference type="ARBA" id="ARBA00004141"/>
    </source>
</evidence>
<feature type="transmembrane region" description="Helical" evidence="9">
    <location>
        <begin position="197"/>
        <end position="216"/>
    </location>
</feature>
<dbReference type="GO" id="GO:0016887">
    <property type="term" value="F:ATP hydrolysis activity"/>
    <property type="evidence" value="ECO:0007669"/>
    <property type="project" value="InterPro"/>
</dbReference>
<dbReference type="GO" id="GO:0005524">
    <property type="term" value="F:ATP binding"/>
    <property type="evidence" value="ECO:0007669"/>
    <property type="project" value="UniProtKB-KW"/>
</dbReference>
<evidence type="ECO:0000256" key="9">
    <source>
        <dbReference type="SAM" id="Phobius"/>
    </source>
</evidence>
<dbReference type="PANTHER" id="PTHR43394">
    <property type="entry name" value="ATP-DEPENDENT PERMEASE MDL1, MITOCHONDRIAL"/>
    <property type="match status" value="1"/>
</dbReference>
<feature type="transmembrane region" description="Helical" evidence="9">
    <location>
        <begin position="958"/>
        <end position="978"/>
    </location>
</feature>
<dbReference type="FunFam" id="3.40.50.300:FF:000251">
    <property type="entry name" value="ABC transporter B family member 19"/>
    <property type="match status" value="1"/>
</dbReference>
<evidence type="ECO:0000256" key="8">
    <source>
        <dbReference type="ARBA" id="ARBA00023136"/>
    </source>
</evidence>
<protein>
    <submittedName>
        <fullName evidence="12">Uncharacterized protein</fullName>
    </submittedName>
</protein>
<dbReference type="eggNOG" id="KOG0055">
    <property type="taxonomic scope" value="Eukaryota"/>
</dbReference>
<feature type="domain" description="ABC transmembrane type-1" evidence="11">
    <location>
        <begin position="70"/>
        <end position="363"/>
    </location>
</feature>
<dbReference type="PROSITE" id="PS50929">
    <property type="entry name" value="ABC_TM1F"/>
    <property type="match status" value="2"/>
</dbReference>
<evidence type="ECO:0000256" key="5">
    <source>
        <dbReference type="ARBA" id="ARBA00022741"/>
    </source>
</evidence>
<comment type="subcellular location">
    <subcellularLocation>
        <location evidence="1">Membrane</location>
        <topology evidence="1">Multi-pass membrane protein</topology>
    </subcellularLocation>
</comment>
<dbReference type="CDD" id="cd03249">
    <property type="entry name" value="ABC_MTABC3_MDL1_MDL2"/>
    <property type="match status" value="1"/>
</dbReference>
<dbReference type="InterPro" id="IPR036640">
    <property type="entry name" value="ABC1_TM_sf"/>
</dbReference>
<dbReference type="SUPFAM" id="SSF52540">
    <property type="entry name" value="P-loop containing nucleoside triphosphate hydrolases"/>
    <property type="match status" value="2"/>
</dbReference>
<dbReference type="VEuPathDB" id="FungiDB:SPPG_05840"/>
<evidence type="ECO:0000313" key="12">
    <source>
        <dbReference type="EMBL" id="KNC98873.1"/>
    </source>
</evidence>
<dbReference type="InterPro" id="IPR003439">
    <property type="entry name" value="ABC_transporter-like_ATP-bd"/>
</dbReference>
<feature type="domain" description="ABC transporter" evidence="10">
    <location>
        <begin position="400"/>
        <end position="645"/>
    </location>
</feature>
<dbReference type="RefSeq" id="XP_016606913.1">
    <property type="nucleotide sequence ID" value="XM_016754049.1"/>
</dbReference>
<dbReference type="InterPro" id="IPR003593">
    <property type="entry name" value="AAA+_ATPase"/>
</dbReference>
<feature type="domain" description="ABC transporter" evidence="10">
    <location>
        <begin position="1056"/>
        <end position="1294"/>
    </location>
</feature>
<dbReference type="PANTHER" id="PTHR43394:SF1">
    <property type="entry name" value="ATP-BINDING CASSETTE SUB-FAMILY B MEMBER 10, MITOCHONDRIAL"/>
    <property type="match status" value="1"/>
</dbReference>
<keyword evidence="8 9" id="KW-0472">Membrane</keyword>
<evidence type="ECO:0000256" key="7">
    <source>
        <dbReference type="ARBA" id="ARBA00022989"/>
    </source>
</evidence>
<dbReference type="Gene3D" id="3.40.50.300">
    <property type="entry name" value="P-loop containing nucleotide triphosphate hydrolases"/>
    <property type="match status" value="2"/>
</dbReference>
<evidence type="ECO:0000259" key="11">
    <source>
        <dbReference type="PROSITE" id="PS50929"/>
    </source>
</evidence>
<name>A0A0L0HDM7_SPIPD</name>
<dbReference type="GeneID" id="27689188"/>
<evidence type="ECO:0000313" key="13">
    <source>
        <dbReference type="Proteomes" id="UP000053201"/>
    </source>
</evidence>
<dbReference type="OrthoDB" id="6500128at2759"/>
<evidence type="ECO:0000259" key="10">
    <source>
        <dbReference type="PROSITE" id="PS50893"/>
    </source>
</evidence>
<feature type="transmembrane region" description="Helical" evidence="9">
    <location>
        <begin position="66"/>
        <end position="90"/>
    </location>
</feature>
<dbReference type="EMBL" id="KQ257459">
    <property type="protein sequence ID" value="KNC98873.1"/>
    <property type="molecule type" value="Genomic_DNA"/>
</dbReference>
<keyword evidence="7 9" id="KW-1133">Transmembrane helix</keyword>
<organism evidence="12 13">
    <name type="scientific">Spizellomyces punctatus (strain DAOM BR117)</name>
    <dbReference type="NCBI Taxonomy" id="645134"/>
    <lineage>
        <taxon>Eukaryota</taxon>
        <taxon>Fungi</taxon>
        <taxon>Fungi incertae sedis</taxon>
        <taxon>Chytridiomycota</taxon>
        <taxon>Chytridiomycota incertae sedis</taxon>
        <taxon>Chytridiomycetes</taxon>
        <taxon>Spizellomycetales</taxon>
        <taxon>Spizellomycetaceae</taxon>
        <taxon>Spizellomyces</taxon>
    </lineage>
</organism>
<dbReference type="OMA" id="ADGENRN"/>
<evidence type="ECO:0000256" key="4">
    <source>
        <dbReference type="ARBA" id="ARBA00022692"/>
    </source>
</evidence>
<dbReference type="InterPro" id="IPR017871">
    <property type="entry name" value="ABC_transporter-like_CS"/>
</dbReference>
<evidence type="ECO:0000256" key="2">
    <source>
        <dbReference type="ARBA" id="ARBA00007577"/>
    </source>
</evidence>
<keyword evidence="3" id="KW-0813">Transport</keyword>
<feature type="transmembrane region" description="Helical" evidence="9">
    <location>
        <begin position="222"/>
        <end position="243"/>
    </location>
</feature>
<dbReference type="InterPro" id="IPR039421">
    <property type="entry name" value="Type_1_exporter"/>
</dbReference>
<dbReference type="GO" id="GO:0005743">
    <property type="term" value="C:mitochondrial inner membrane"/>
    <property type="evidence" value="ECO:0007669"/>
    <property type="project" value="TreeGrafter"/>
</dbReference>
<dbReference type="PROSITE" id="PS50893">
    <property type="entry name" value="ABC_TRANSPORTER_2"/>
    <property type="match status" value="2"/>
</dbReference>
<dbReference type="InParanoid" id="A0A0L0HDM7"/>
<dbReference type="Pfam" id="PF00664">
    <property type="entry name" value="ABC_membrane"/>
    <property type="match status" value="2"/>
</dbReference>
<dbReference type="Gene3D" id="1.20.1560.10">
    <property type="entry name" value="ABC transporter type 1, transmembrane domain"/>
    <property type="match status" value="2"/>
</dbReference>